<comment type="caution">
    <text evidence="2">The sequence shown here is derived from an EMBL/GenBank/DDBJ whole genome shotgun (WGS) entry which is preliminary data.</text>
</comment>
<dbReference type="OrthoDB" id="259382at2"/>
<dbReference type="Proteomes" id="UP000031553">
    <property type="component" value="Unassembled WGS sequence"/>
</dbReference>
<feature type="domain" description="Glycosyl transferase family 25" evidence="1">
    <location>
        <begin position="13"/>
        <end position="191"/>
    </location>
</feature>
<proteinExistence type="predicted"/>
<dbReference type="Pfam" id="PF01755">
    <property type="entry name" value="Glyco_transf_25"/>
    <property type="match status" value="1"/>
</dbReference>
<evidence type="ECO:0000259" key="1">
    <source>
        <dbReference type="Pfam" id="PF01755"/>
    </source>
</evidence>
<dbReference type="EMBL" id="JUFX02000046">
    <property type="protein sequence ID" value="KPH88294.1"/>
    <property type="molecule type" value="Genomic_DNA"/>
</dbReference>
<dbReference type="InterPro" id="IPR002654">
    <property type="entry name" value="Glyco_trans_25"/>
</dbReference>
<dbReference type="AlphaFoldDB" id="A0A0N0MGT3"/>
<evidence type="ECO:0000313" key="3">
    <source>
        <dbReference type="Proteomes" id="UP000031553"/>
    </source>
</evidence>
<gene>
    <name evidence="2" type="ORF">GLUCOINTEAF2_0201709</name>
</gene>
<protein>
    <recommendedName>
        <fullName evidence="1">Glycosyl transferase family 25 domain-containing protein</fullName>
    </recommendedName>
</protein>
<sequence>MQTRPHHQEHIFPPILIISLPYATQRRGILTRHLTGFGLGFEFMDAIDASSLTERDYGIYNRYRRRVFMGKDLYPGEIACLLSHRKALQQIAAKDRPWIVLEDDVLLSPDWPYVVRALMRQRDEWEFVRFFGDAKHATRLQRKLVPLGRNYWLTRISTTPGGAHAYLVSPSGARKILRCLHYTATPIDTLMGQPWKTGLGALSVWPGLARENGEFPSYIGDARFVSAPTTTGLERALYFAANPGLRLVENILKRGFYYGHALPDRWHRRTHQQAGVAPVPAGR</sequence>
<organism evidence="2 3">
    <name type="scientific">Komagataeibacter intermedius AF2</name>
    <dbReference type="NCBI Taxonomy" id="1458464"/>
    <lineage>
        <taxon>Bacteria</taxon>
        <taxon>Pseudomonadati</taxon>
        <taxon>Pseudomonadota</taxon>
        <taxon>Alphaproteobacteria</taxon>
        <taxon>Acetobacterales</taxon>
        <taxon>Acetobacteraceae</taxon>
        <taxon>Komagataeibacter</taxon>
    </lineage>
</organism>
<accession>A0A0N0MGT3</accession>
<name>A0A0N0MGT3_9PROT</name>
<dbReference type="CDD" id="cd06532">
    <property type="entry name" value="Glyco_transf_25"/>
    <property type="match status" value="1"/>
</dbReference>
<dbReference type="RefSeq" id="WP_039732471.1">
    <property type="nucleotide sequence ID" value="NZ_JUFX02000046.1"/>
</dbReference>
<evidence type="ECO:0000313" key="2">
    <source>
        <dbReference type="EMBL" id="KPH88294.1"/>
    </source>
</evidence>
<reference evidence="2 3" key="1">
    <citation type="submission" date="2015-07" db="EMBL/GenBank/DDBJ databases">
        <title>Draft Genome Sequence of Komagataeibacter intermedius Strain AF2, Isolated from Kombucha Tea.</title>
        <authorList>
            <person name="Santos R.A."/>
            <person name="Berretta A.A."/>
            <person name="Barud H.S."/>
            <person name="Ribeiro S.J."/>
            <person name="Gonzalez-Garcia L.N."/>
            <person name="Zucchi T.D."/>
            <person name="Goldman G.H."/>
            <person name="Riano-Pachon D.M."/>
        </authorList>
    </citation>
    <scope>NUCLEOTIDE SEQUENCE [LARGE SCALE GENOMIC DNA]</scope>
    <source>
        <strain evidence="2 3">AF2</strain>
    </source>
</reference>